<accession>A0A7R9IB05</accession>
<keyword evidence="1 2" id="KW-0195">Cyclin</keyword>
<comment type="similarity">
    <text evidence="2">Belongs to the cyclin family.</text>
</comment>
<evidence type="ECO:0000256" key="1">
    <source>
        <dbReference type="ARBA" id="ARBA00023127"/>
    </source>
</evidence>
<sequence>MGQKLQVTQLCINTAIVYMHRFYVFHSFTQFHRHSMAAAALFLAAKVEEQPRKLEHVIKISHMCLHREQPTIDTKSEQYLELAQDLVFNENVLLQTLGFDVAIDHPHTNVVRCCELVNGKSCLSRPPDAGSLYSERHHVNMGYKEVPHYLVISQIITFRIILRDVDQRGAVADSWGPQMGFD</sequence>
<dbReference type="PANTHER" id="PTHR10026">
    <property type="entry name" value="CYCLIN"/>
    <property type="match status" value="1"/>
</dbReference>
<dbReference type="GO" id="GO:0016538">
    <property type="term" value="F:cyclin-dependent protein serine/threonine kinase regulator activity"/>
    <property type="evidence" value="ECO:0007669"/>
    <property type="project" value="InterPro"/>
</dbReference>
<gene>
    <name evidence="4" type="ORF">TTEB3V08_LOCUS161</name>
</gene>
<feature type="domain" description="Cyclin-like" evidence="3">
    <location>
        <begin position="1"/>
        <end position="95"/>
    </location>
</feature>
<dbReference type="InterPro" id="IPR006671">
    <property type="entry name" value="Cyclin_N"/>
</dbReference>
<name>A0A7R9IB05_9NEOP</name>
<dbReference type="SMART" id="SM00385">
    <property type="entry name" value="CYCLIN"/>
    <property type="match status" value="1"/>
</dbReference>
<proteinExistence type="inferred from homology"/>
<dbReference type="SUPFAM" id="SSF47954">
    <property type="entry name" value="Cyclin-like"/>
    <property type="match status" value="1"/>
</dbReference>
<dbReference type="Pfam" id="PF00134">
    <property type="entry name" value="Cyclin_N"/>
    <property type="match status" value="1"/>
</dbReference>
<dbReference type="InterPro" id="IPR013763">
    <property type="entry name" value="Cyclin-like_dom"/>
</dbReference>
<organism evidence="4">
    <name type="scientific">Timema tahoe</name>
    <dbReference type="NCBI Taxonomy" id="61484"/>
    <lineage>
        <taxon>Eukaryota</taxon>
        <taxon>Metazoa</taxon>
        <taxon>Ecdysozoa</taxon>
        <taxon>Arthropoda</taxon>
        <taxon>Hexapoda</taxon>
        <taxon>Insecta</taxon>
        <taxon>Pterygota</taxon>
        <taxon>Neoptera</taxon>
        <taxon>Polyneoptera</taxon>
        <taxon>Phasmatodea</taxon>
        <taxon>Timematodea</taxon>
        <taxon>Timematoidea</taxon>
        <taxon>Timematidae</taxon>
        <taxon>Timema</taxon>
    </lineage>
</organism>
<dbReference type="Gene3D" id="1.10.472.10">
    <property type="entry name" value="Cyclin-like"/>
    <property type="match status" value="1"/>
</dbReference>
<dbReference type="GO" id="GO:0006357">
    <property type="term" value="P:regulation of transcription by RNA polymerase II"/>
    <property type="evidence" value="ECO:0007669"/>
    <property type="project" value="InterPro"/>
</dbReference>
<dbReference type="InterPro" id="IPR043198">
    <property type="entry name" value="Cyclin/Ssn8"/>
</dbReference>
<dbReference type="EMBL" id="OE000021">
    <property type="protein sequence ID" value="CAD7451966.1"/>
    <property type="molecule type" value="Genomic_DNA"/>
</dbReference>
<evidence type="ECO:0000313" key="4">
    <source>
        <dbReference type="EMBL" id="CAD7451966.1"/>
    </source>
</evidence>
<reference evidence="4" key="1">
    <citation type="submission" date="2020-11" db="EMBL/GenBank/DDBJ databases">
        <authorList>
            <person name="Tran Van P."/>
        </authorList>
    </citation>
    <scope>NUCLEOTIDE SEQUENCE</scope>
</reference>
<protein>
    <recommendedName>
        <fullName evidence="3">Cyclin-like domain-containing protein</fullName>
    </recommendedName>
</protein>
<evidence type="ECO:0000259" key="3">
    <source>
        <dbReference type="SMART" id="SM00385"/>
    </source>
</evidence>
<dbReference type="InterPro" id="IPR036915">
    <property type="entry name" value="Cyclin-like_sf"/>
</dbReference>
<evidence type="ECO:0000256" key="2">
    <source>
        <dbReference type="RuleBase" id="RU000383"/>
    </source>
</evidence>
<dbReference type="AlphaFoldDB" id="A0A7R9IB05"/>